<gene>
    <name evidence="1" type="ORF">SDC9_121059</name>
</gene>
<dbReference type="EMBL" id="VSSQ01025740">
    <property type="protein sequence ID" value="MPM74074.1"/>
    <property type="molecule type" value="Genomic_DNA"/>
</dbReference>
<dbReference type="AlphaFoldDB" id="A0A645CAX5"/>
<protein>
    <submittedName>
        <fullName evidence="1">Uncharacterized protein</fullName>
    </submittedName>
</protein>
<proteinExistence type="predicted"/>
<organism evidence="1">
    <name type="scientific">bioreactor metagenome</name>
    <dbReference type="NCBI Taxonomy" id="1076179"/>
    <lineage>
        <taxon>unclassified sequences</taxon>
        <taxon>metagenomes</taxon>
        <taxon>ecological metagenomes</taxon>
    </lineage>
</organism>
<evidence type="ECO:0000313" key="1">
    <source>
        <dbReference type="EMBL" id="MPM74074.1"/>
    </source>
</evidence>
<name>A0A645CAX5_9ZZZZ</name>
<accession>A0A645CAX5</accession>
<comment type="caution">
    <text evidence="1">The sequence shown here is derived from an EMBL/GenBank/DDBJ whole genome shotgun (WGS) entry which is preliminary data.</text>
</comment>
<reference evidence="1" key="1">
    <citation type="submission" date="2019-08" db="EMBL/GenBank/DDBJ databases">
        <authorList>
            <person name="Kucharzyk K."/>
            <person name="Murdoch R.W."/>
            <person name="Higgins S."/>
            <person name="Loffler F."/>
        </authorList>
    </citation>
    <scope>NUCLEOTIDE SEQUENCE</scope>
</reference>
<sequence>MPVKEILGSKGPAIIDKIQSNESNSTNTLNATEHKETKMRFPYFMFLLV</sequence>